<dbReference type="PANTHER" id="PTHR44591:SF3">
    <property type="entry name" value="RESPONSE REGULATORY DOMAIN-CONTAINING PROTEIN"/>
    <property type="match status" value="1"/>
</dbReference>
<dbReference type="PROSITE" id="PS50110">
    <property type="entry name" value="RESPONSE_REGULATORY"/>
    <property type="match status" value="1"/>
</dbReference>
<sequence>MKVLLVADDEPLVRHQVLESVASYGFDRIIEAENGVQALSLALTEKPLLAILDVSMPGMDGVSVAEKLSKERPMPLLLLTATRDAETFARAREAGVQHYLLKPFDPDQLRVTLELAIHQFMELHQLREENDRLKETLETRKQIDRAKRVLMGRGLSEPEAYRRMQKLAMDRRKSLRQVAEAILLVEG</sequence>
<dbReference type="PIRSF" id="PIRSF036382">
    <property type="entry name" value="RR_antiterm"/>
    <property type="match status" value="1"/>
</dbReference>
<dbReference type="SUPFAM" id="SSF52172">
    <property type="entry name" value="CheY-like"/>
    <property type="match status" value="1"/>
</dbReference>
<evidence type="ECO:0000313" key="5">
    <source>
        <dbReference type="EMBL" id="TYO97707.1"/>
    </source>
</evidence>
<dbReference type="Pfam" id="PF00072">
    <property type="entry name" value="Response_reg"/>
    <property type="match status" value="1"/>
</dbReference>
<dbReference type="Pfam" id="PF03861">
    <property type="entry name" value="ANTAR"/>
    <property type="match status" value="1"/>
</dbReference>
<dbReference type="SMART" id="SM01012">
    <property type="entry name" value="ANTAR"/>
    <property type="match status" value="1"/>
</dbReference>
<dbReference type="EMBL" id="VNIB01000009">
    <property type="protein sequence ID" value="TYO97707.1"/>
    <property type="molecule type" value="Genomic_DNA"/>
</dbReference>
<feature type="modified residue" description="4-aspartylphosphate" evidence="2">
    <location>
        <position position="53"/>
    </location>
</feature>
<dbReference type="OrthoDB" id="9808843at2"/>
<dbReference type="PROSITE" id="PS50921">
    <property type="entry name" value="ANTAR"/>
    <property type="match status" value="1"/>
</dbReference>
<dbReference type="Proteomes" id="UP000324159">
    <property type="component" value="Unassembled WGS sequence"/>
</dbReference>
<proteinExistence type="predicted"/>
<dbReference type="InterPro" id="IPR001789">
    <property type="entry name" value="Sig_transdc_resp-reg_receiver"/>
</dbReference>
<evidence type="ECO:0000259" key="4">
    <source>
        <dbReference type="PROSITE" id="PS50921"/>
    </source>
</evidence>
<comment type="caution">
    <text evidence="5">The sequence shown here is derived from an EMBL/GenBank/DDBJ whole genome shotgun (WGS) entry which is preliminary data.</text>
</comment>
<keyword evidence="1 2" id="KW-0597">Phosphoprotein</keyword>
<dbReference type="Gene3D" id="1.10.10.10">
    <property type="entry name" value="Winged helix-like DNA-binding domain superfamily/Winged helix DNA-binding domain"/>
    <property type="match status" value="1"/>
</dbReference>
<reference evidence="5 6" key="1">
    <citation type="submission" date="2019-07" db="EMBL/GenBank/DDBJ databases">
        <title>Genomic Encyclopedia of Type Strains, Phase IV (KMG-IV): sequencing the most valuable type-strain genomes for metagenomic binning, comparative biology and taxonomic classification.</title>
        <authorList>
            <person name="Goeker M."/>
        </authorList>
    </citation>
    <scope>NUCLEOTIDE SEQUENCE [LARGE SCALE GENOMIC DNA]</scope>
    <source>
        <strain evidence="5 6">SS015</strain>
    </source>
</reference>
<dbReference type="Gene3D" id="3.40.50.2300">
    <property type="match status" value="1"/>
</dbReference>
<dbReference type="InterPro" id="IPR011006">
    <property type="entry name" value="CheY-like_superfamily"/>
</dbReference>
<name>A0A5D3WIK2_9BACT</name>
<evidence type="ECO:0000256" key="1">
    <source>
        <dbReference type="ARBA" id="ARBA00022553"/>
    </source>
</evidence>
<dbReference type="InterPro" id="IPR036388">
    <property type="entry name" value="WH-like_DNA-bd_sf"/>
</dbReference>
<dbReference type="InterPro" id="IPR008327">
    <property type="entry name" value="Sig_transdc_resp-reg_antiterm"/>
</dbReference>
<evidence type="ECO:0000313" key="6">
    <source>
        <dbReference type="Proteomes" id="UP000324159"/>
    </source>
</evidence>
<feature type="domain" description="ANTAR" evidence="4">
    <location>
        <begin position="123"/>
        <end position="183"/>
    </location>
</feature>
<evidence type="ECO:0000259" key="3">
    <source>
        <dbReference type="PROSITE" id="PS50110"/>
    </source>
</evidence>
<dbReference type="RefSeq" id="WP_148896350.1">
    <property type="nucleotide sequence ID" value="NZ_VNIB01000009.1"/>
</dbReference>
<dbReference type="PANTHER" id="PTHR44591">
    <property type="entry name" value="STRESS RESPONSE REGULATOR PROTEIN 1"/>
    <property type="match status" value="1"/>
</dbReference>
<evidence type="ECO:0000256" key="2">
    <source>
        <dbReference type="PROSITE-ProRule" id="PRU00169"/>
    </source>
</evidence>
<gene>
    <name evidence="5" type="ORF">EDC39_109111</name>
</gene>
<dbReference type="InterPro" id="IPR050595">
    <property type="entry name" value="Bact_response_regulator"/>
</dbReference>
<dbReference type="GO" id="GO:0003723">
    <property type="term" value="F:RNA binding"/>
    <property type="evidence" value="ECO:0007669"/>
    <property type="project" value="InterPro"/>
</dbReference>
<feature type="domain" description="Response regulatory" evidence="3">
    <location>
        <begin position="3"/>
        <end position="117"/>
    </location>
</feature>
<dbReference type="SMART" id="SM00448">
    <property type="entry name" value="REC"/>
    <property type="match status" value="1"/>
</dbReference>
<dbReference type="AlphaFoldDB" id="A0A5D3WIK2"/>
<accession>A0A5D3WIK2</accession>
<protein>
    <submittedName>
        <fullName evidence="5">Response regulator receiver and ANTAR domain protein</fullName>
    </submittedName>
</protein>
<dbReference type="InterPro" id="IPR005561">
    <property type="entry name" value="ANTAR"/>
</dbReference>
<organism evidence="5 6">
    <name type="scientific">Geothermobacter ehrlichii</name>
    <dbReference type="NCBI Taxonomy" id="213224"/>
    <lineage>
        <taxon>Bacteria</taxon>
        <taxon>Pseudomonadati</taxon>
        <taxon>Thermodesulfobacteriota</taxon>
        <taxon>Desulfuromonadia</taxon>
        <taxon>Desulfuromonadales</taxon>
        <taxon>Geothermobacteraceae</taxon>
        <taxon>Geothermobacter</taxon>
    </lineage>
</organism>
<keyword evidence="6" id="KW-1185">Reference proteome</keyword>
<dbReference type="CDD" id="cd17536">
    <property type="entry name" value="REC_YesN-like"/>
    <property type="match status" value="1"/>
</dbReference>
<dbReference type="GO" id="GO:0000160">
    <property type="term" value="P:phosphorelay signal transduction system"/>
    <property type="evidence" value="ECO:0007669"/>
    <property type="project" value="InterPro"/>
</dbReference>